<proteinExistence type="predicted"/>
<organism evidence="2 3">
    <name type="scientific">Plenodomus tracheiphilus IPT5</name>
    <dbReference type="NCBI Taxonomy" id="1408161"/>
    <lineage>
        <taxon>Eukaryota</taxon>
        <taxon>Fungi</taxon>
        <taxon>Dikarya</taxon>
        <taxon>Ascomycota</taxon>
        <taxon>Pezizomycotina</taxon>
        <taxon>Dothideomycetes</taxon>
        <taxon>Pleosporomycetidae</taxon>
        <taxon>Pleosporales</taxon>
        <taxon>Pleosporineae</taxon>
        <taxon>Leptosphaeriaceae</taxon>
        <taxon>Plenodomus</taxon>
    </lineage>
</organism>
<dbReference type="OrthoDB" id="3673077at2759"/>
<evidence type="ECO:0000313" key="3">
    <source>
        <dbReference type="Proteomes" id="UP000799423"/>
    </source>
</evidence>
<evidence type="ECO:0000313" key="2">
    <source>
        <dbReference type="EMBL" id="KAF2851694.1"/>
    </source>
</evidence>
<dbReference type="Proteomes" id="UP000799423">
    <property type="component" value="Unassembled WGS sequence"/>
</dbReference>
<evidence type="ECO:0000256" key="1">
    <source>
        <dbReference type="SAM" id="MobiDB-lite"/>
    </source>
</evidence>
<name>A0A6A7B8L8_9PLEO</name>
<feature type="compositionally biased region" description="Low complexity" evidence="1">
    <location>
        <begin position="38"/>
        <end position="72"/>
    </location>
</feature>
<reference evidence="2" key="1">
    <citation type="submission" date="2020-01" db="EMBL/GenBank/DDBJ databases">
        <authorList>
            <consortium name="DOE Joint Genome Institute"/>
            <person name="Haridas S."/>
            <person name="Albert R."/>
            <person name="Binder M."/>
            <person name="Bloem J."/>
            <person name="Labutti K."/>
            <person name="Salamov A."/>
            <person name="Andreopoulos B."/>
            <person name="Baker S.E."/>
            <person name="Barry K."/>
            <person name="Bills G."/>
            <person name="Bluhm B.H."/>
            <person name="Cannon C."/>
            <person name="Castanera R."/>
            <person name="Culley D.E."/>
            <person name="Daum C."/>
            <person name="Ezra D."/>
            <person name="Gonzalez J.B."/>
            <person name="Henrissat B."/>
            <person name="Kuo A."/>
            <person name="Liang C."/>
            <person name="Lipzen A."/>
            <person name="Lutzoni F."/>
            <person name="Magnuson J."/>
            <person name="Mondo S."/>
            <person name="Nolan M."/>
            <person name="Ohm R."/>
            <person name="Pangilinan J."/>
            <person name="Park H.-J."/>
            <person name="Ramirez L."/>
            <person name="Alfaro M."/>
            <person name="Sun H."/>
            <person name="Tritt A."/>
            <person name="Yoshinaga Y."/>
            <person name="Zwiers L.-H."/>
            <person name="Turgeon B.G."/>
            <person name="Goodwin S.B."/>
            <person name="Spatafora J.W."/>
            <person name="Crous P.W."/>
            <person name="Grigoriev I.V."/>
        </authorList>
    </citation>
    <scope>NUCLEOTIDE SEQUENCE</scope>
    <source>
        <strain evidence="2">IPT5</strain>
    </source>
</reference>
<dbReference type="EMBL" id="MU006301">
    <property type="protein sequence ID" value="KAF2851694.1"/>
    <property type="molecule type" value="Genomic_DNA"/>
</dbReference>
<keyword evidence="3" id="KW-1185">Reference proteome</keyword>
<sequence>MSASFNPEAMSFEPDYDVKHREETVFFTQLPGLGAHIPGLGSLQQPQSSQFPHLPFPNKAQQQSSPSARPSVVPNVFQRPPRLHIFAGHCPPTIKDINATDEDVIYLINELPSPSSHTLRILSTFNVQCDTRPRTPGQADGSRYGLILGGIAAGCNWSPPAPKASSQCRVRPRHHESWGGSGSAMADSWGREDEEHELVADKWSGAHEVMKIGWDSDEE</sequence>
<dbReference type="AlphaFoldDB" id="A0A6A7B8L8"/>
<gene>
    <name evidence="2" type="ORF">T440DRAFT_517182</name>
</gene>
<accession>A0A6A7B8L8</accession>
<protein>
    <submittedName>
        <fullName evidence="2">Uncharacterized protein</fullName>
    </submittedName>
</protein>
<feature type="region of interest" description="Disordered" evidence="1">
    <location>
        <begin position="37"/>
        <end position="72"/>
    </location>
</feature>